<dbReference type="KEGG" id="mgot:MgSA37_02258"/>
<dbReference type="RefSeq" id="WP_096351900.1">
    <property type="nucleotide sequence ID" value="NZ_AP017313.1"/>
</dbReference>
<dbReference type="Proteomes" id="UP000218263">
    <property type="component" value="Chromosome"/>
</dbReference>
<reference evidence="1 2" key="1">
    <citation type="submission" date="2015-12" db="EMBL/GenBank/DDBJ databases">
        <title>Genome sequence of Mucilaginibacter gotjawali.</title>
        <authorList>
            <person name="Lee J.S."/>
            <person name="Lee K.C."/>
            <person name="Kim K.K."/>
            <person name="Lee B.W."/>
        </authorList>
    </citation>
    <scope>NUCLEOTIDE SEQUENCE [LARGE SCALE GENOMIC DNA]</scope>
    <source>
        <strain evidence="1 2">SA3-7</strain>
    </source>
</reference>
<proteinExistence type="predicted"/>
<sequence length="89" mass="10294">MDSRAELLKEINKLNEKLSRARELFLNGDIDASDYKTIKSENEHKLEVLEVKLAETINAKRQKEDIVPIVVKAIERLTRLDVIYSQSII</sequence>
<protein>
    <submittedName>
        <fullName evidence="1">Uncharacterized protein</fullName>
    </submittedName>
</protein>
<gene>
    <name evidence="1" type="ORF">MgSA37_02258</name>
</gene>
<organism evidence="1 2">
    <name type="scientific">Mucilaginibacter gotjawali</name>
    <dbReference type="NCBI Taxonomy" id="1550579"/>
    <lineage>
        <taxon>Bacteria</taxon>
        <taxon>Pseudomonadati</taxon>
        <taxon>Bacteroidota</taxon>
        <taxon>Sphingobacteriia</taxon>
        <taxon>Sphingobacteriales</taxon>
        <taxon>Sphingobacteriaceae</taxon>
        <taxon>Mucilaginibacter</taxon>
    </lineage>
</organism>
<dbReference type="OrthoDB" id="9815006at2"/>
<accession>A0A120MXX0</accession>
<dbReference type="AlphaFoldDB" id="A0A120MXX0"/>
<name>A0A120MXX0_9SPHI</name>
<evidence type="ECO:0000313" key="1">
    <source>
        <dbReference type="EMBL" id="BAU54087.1"/>
    </source>
</evidence>
<evidence type="ECO:0000313" key="2">
    <source>
        <dbReference type="Proteomes" id="UP000218263"/>
    </source>
</evidence>
<keyword evidence="2" id="KW-1185">Reference proteome</keyword>
<dbReference type="EMBL" id="AP017313">
    <property type="protein sequence ID" value="BAU54087.1"/>
    <property type="molecule type" value="Genomic_DNA"/>
</dbReference>